<gene>
    <name evidence="1" type="primary">KAFR0A00795</name>
    <name evidence="1" type="ORF">KAFR_0A00795</name>
</gene>
<evidence type="ECO:0000313" key="2">
    <source>
        <dbReference type="Proteomes" id="UP000005220"/>
    </source>
</evidence>
<dbReference type="KEGG" id="kaf:KAFR_0A00795"/>
<dbReference type="RefSeq" id="XP_003954652.1">
    <property type="nucleotide sequence ID" value="XM_003954603.1"/>
</dbReference>
<dbReference type="EMBL" id="HE650821">
    <property type="protein sequence ID" value="CCF55517.1"/>
    <property type="molecule type" value="Genomic_DNA"/>
</dbReference>
<proteinExistence type="predicted"/>
<dbReference type="Proteomes" id="UP000005220">
    <property type="component" value="Chromosome 1"/>
</dbReference>
<dbReference type="HOGENOM" id="CLU_1816083_0_0_1"/>
<sequence length="142" mass="15847">MTYWLTAAGSQINVFNDMTSYFYAQFHTGDPKTTHGIIVAKEEYESYVDEAVKTWSMGKSYDFYTSTQSNGNISICQRLEEEAYALANSADFGECISIFYDSSKTLEEQTGLTDDLLYVYNNGTVSFNDGNTVCVSIGTESL</sequence>
<protein>
    <submittedName>
        <fullName evidence="1">Uncharacterized protein</fullName>
    </submittedName>
</protein>
<accession>H2AMB7</accession>
<keyword evidence="2" id="KW-1185">Reference proteome</keyword>
<organism evidence="1 2">
    <name type="scientific">Kazachstania africana (strain ATCC 22294 / BCRC 22015 / CBS 2517 / CECT 1963 / NBRC 1671 / NRRL Y-8276)</name>
    <name type="common">Yeast</name>
    <name type="synonym">Kluyveromyces africanus</name>
    <dbReference type="NCBI Taxonomy" id="1071382"/>
    <lineage>
        <taxon>Eukaryota</taxon>
        <taxon>Fungi</taxon>
        <taxon>Dikarya</taxon>
        <taxon>Ascomycota</taxon>
        <taxon>Saccharomycotina</taxon>
        <taxon>Saccharomycetes</taxon>
        <taxon>Saccharomycetales</taxon>
        <taxon>Saccharomycetaceae</taxon>
        <taxon>Kazachstania</taxon>
    </lineage>
</organism>
<dbReference type="GeneID" id="13886036"/>
<reference evidence="1 2" key="1">
    <citation type="journal article" date="2011" name="Proc. Natl. Acad. Sci. U.S.A.">
        <title>Evolutionary erosion of yeast sex chromosomes by mating-type switching accidents.</title>
        <authorList>
            <person name="Gordon J.L."/>
            <person name="Armisen D."/>
            <person name="Proux-Wera E."/>
            <person name="Oheigeartaigh S.S."/>
            <person name="Byrne K.P."/>
            <person name="Wolfe K.H."/>
        </authorList>
    </citation>
    <scope>NUCLEOTIDE SEQUENCE [LARGE SCALE GENOMIC DNA]</scope>
    <source>
        <strain evidence="2">ATCC 22294 / BCRC 22015 / CBS 2517 / CECT 1963 / NBRC 1671 / NRRL Y-8276</strain>
    </source>
</reference>
<dbReference type="AlphaFoldDB" id="H2AMB7"/>
<name>H2AMB7_KAZAF</name>
<dbReference type="InParanoid" id="H2AMB7"/>
<evidence type="ECO:0000313" key="1">
    <source>
        <dbReference type="EMBL" id="CCF55517.1"/>
    </source>
</evidence>